<evidence type="ECO:0000313" key="3">
    <source>
        <dbReference type="Proteomes" id="UP001148786"/>
    </source>
</evidence>
<dbReference type="CDD" id="cd09917">
    <property type="entry name" value="F-box_SF"/>
    <property type="match status" value="1"/>
</dbReference>
<accession>A0A9W8KBA5</accession>
<gene>
    <name evidence="2" type="ORF">NLJ89_g2284</name>
</gene>
<dbReference type="EMBL" id="JANKHO010000136">
    <property type="protein sequence ID" value="KAJ3514614.1"/>
    <property type="molecule type" value="Genomic_DNA"/>
</dbReference>
<feature type="compositionally biased region" description="Basic residues" evidence="1">
    <location>
        <begin position="514"/>
        <end position="528"/>
    </location>
</feature>
<feature type="region of interest" description="Disordered" evidence="1">
    <location>
        <begin position="512"/>
        <end position="578"/>
    </location>
</feature>
<evidence type="ECO:0000256" key="1">
    <source>
        <dbReference type="SAM" id="MobiDB-lite"/>
    </source>
</evidence>
<name>A0A9W8KBA5_9AGAR</name>
<evidence type="ECO:0008006" key="4">
    <source>
        <dbReference type="Google" id="ProtNLM"/>
    </source>
</evidence>
<comment type="caution">
    <text evidence="2">The sequence shown here is derived from an EMBL/GenBank/DDBJ whole genome shotgun (WGS) entry which is preliminary data.</text>
</comment>
<organism evidence="2 3">
    <name type="scientific">Agrocybe chaxingu</name>
    <dbReference type="NCBI Taxonomy" id="84603"/>
    <lineage>
        <taxon>Eukaryota</taxon>
        <taxon>Fungi</taxon>
        <taxon>Dikarya</taxon>
        <taxon>Basidiomycota</taxon>
        <taxon>Agaricomycotina</taxon>
        <taxon>Agaricomycetes</taxon>
        <taxon>Agaricomycetidae</taxon>
        <taxon>Agaricales</taxon>
        <taxon>Agaricineae</taxon>
        <taxon>Strophariaceae</taxon>
        <taxon>Agrocybe</taxon>
    </lineage>
</organism>
<protein>
    <recommendedName>
        <fullName evidence="4">F-box domain-containing protein</fullName>
    </recommendedName>
</protein>
<sequence length="578" mass="65608">MYDSLINTTLIPPVPRLLVSNDEPTAEEHVLIIEAMKAAEEEMALRQSLPRASGRDYRRDGELIAFLRSHKAVVSAFRRLPTELLCVIFTHFANDSHPDFDHPPYRLGHVCRRWRSIILSLGPAIYTVTPPIRITKRQSKQGLNQRLRLILEEVPLYSCKLSSIYDSGHPIMTWFLARTKRWKTASLTIHPRSSLALSLSGPLKVPNLETLHLCFTSPPPHPAPRGCHDNYYHSYPDPPNPFLGPRRTHTASPGTPGKAIPMNSEGETPTLNVLHSQEFKDEYNALTEAERAEIVTNHQDTTLEHHRKRPTARARLQDVSCTLANIKQMLQSLNMRVGIEGFFCVVRNTPDYHMDPIWYFTLRAMKEYMPVAVPVKKGWDYGYVGTKLEAFAIAGCDPVGLHRTSKQKADDMKRQIRDKIGQMLVEITKNEQATMQYVNYEELIVQRYGVELVGWTYEKFVNPSELSTSLPALRELLDAINSGECRFAKLSPLAVKARHIEYQKKVDEGLIPVKTRKQRKDKGTKRKRSGGDQTAADDSDKENAGGNGTHVDKQQSKRSRNSAKSKEVIDTEDEDEDK</sequence>
<dbReference type="OrthoDB" id="3048720at2759"/>
<reference evidence="2" key="1">
    <citation type="submission" date="2022-07" db="EMBL/GenBank/DDBJ databases">
        <title>Genome Sequence of Agrocybe chaxingu.</title>
        <authorList>
            <person name="Buettner E."/>
        </authorList>
    </citation>
    <scope>NUCLEOTIDE SEQUENCE</scope>
    <source>
        <strain evidence="2">MP-N11</strain>
    </source>
</reference>
<dbReference type="AlphaFoldDB" id="A0A9W8KBA5"/>
<keyword evidence="3" id="KW-1185">Reference proteome</keyword>
<proteinExistence type="predicted"/>
<evidence type="ECO:0000313" key="2">
    <source>
        <dbReference type="EMBL" id="KAJ3514614.1"/>
    </source>
</evidence>
<dbReference type="Proteomes" id="UP001148786">
    <property type="component" value="Unassembled WGS sequence"/>
</dbReference>